<evidence type="ECO:0000313" key="3">
    <source>
        <dbReference type="Proteomes" id="UP000555003"/>
    </source>
</evidence>
<dbReference type="RefSeq" id="WP_182493398.1">
    <property type="nucleotide sequence ID" value="NZ_JACJIS010000001.1"/>
</dbReference>
<organism evidence="2 3">
    <name type="scientific">Flavobacterium gossypii</name>
    <dbReference type="NCBI Taxonomy" id="1646119"/>
    <lineage>
        <taxon>Bacteria</taxon>
        <taxon>Pseudomonadati</taxon>
        <taxon>Bacteroidota</taxon>
        <taxon>Flavobacteriia</taxon>
        <taxon>Flavobacteriales</taxon>
        <taxon>Flavobacteriaceae</taxon>
        <taxon>Flavobacterium</taxon>
    </lineage>
</organism>
<accession>A0ABR6DPW6</accession>
<protein>
    <submittedName>
        <fullName evidence="2">Uncharacterized protein</fullName>
    </submittedName>
</protein>
<sequence>MKNLALLLITLFSYYTASACDKCVNYNNEDFKIKSASVKHDKKLGVTIWEIKVAGQAGATTPKKAGQLNGAPVLGYVFPTTLKPTDVGFNKTEGIVALALTSHPDFDDTPIWDENADGIFDNDGIIWHPHWVILTEDKRVPGGLSVKEFKKEDKSVILPKTAPNMPMYMDSPGFNVVTEGNSIKVIVPDYRINNQTNFKFDAVACFMEVNTSGNSAHTETGEKPMLGVYKVYAVASGNLSLPYNVK</sequence>
<evidence type="ECO:0000256" key="1">
    <source>
        <dbReference type="SAM" id="SignalP"/>
    </source>
</evidence>
<gene>
    <name evidence="2" type="ORF">GGR22_001862</name>
</gene>
<reference evidence="2 3" key="1">
    <citation type="submission" date="2020-08" db="EMBL/GenBank/DDBJ databases">
        <title>Genomic Encyclopedia of Type Strains, Phase IV (KMG-IV): sequencing the most valuable type-strain genomes for metagenomic binning, comparative biology and taxonomic classification.</title>
        <authorList>
            <person name="Goeker M."/>
        </authorList>
    </citation>
    <scope>NUCLEOTIDE SEQUENCE [LARGE SCALE GENOMIC DNA]</scope>
    <source>
        <strain evidence="2 3">DSM 100397</strain>
    </source>
</reference>
<feature type="chain" id="PRO_5045989222" evidence="1">
    <location>
        <begin position="20"/>
        <end position="246"/>
    </location>
</feature>
<proteinExistence type="predicted"/>
<feature type="signal peptide" evidence="1">
    <location>
        <begin position="1"/>
        <end position="19"/>
    </location>
</feature>
<dbReference type="PROSITE" id="PS51257">
    <property type="entry name" value="PROKAR_LIPOPROTEIN"/>
    <property type="match status" value="1"/>
</dbReference>
<comment type="caution">
    <text evidence="2">The sequence shown here is derived from an EMBL/GenBank/DDBJ whole genome shotgun (WGS) entry which is preliminary data.</text>
</comment>
<keyword evidence="1" id="KW-0732">Signal</keyword>
<dbReference type="Proteomes" id="UP000555003">
    <property type="component" value="Unassembled WGS sequence"/>
</dbReference>
<keyword evidence="3" id="KW-1185">Reference proteome</keyword>
<dbReference type="EMBL" id="JACJIS010000001">
    <property type="protein sequence ID" value="MBA9073736.1"/>
    <property type="molecule type" value="Genomic_DNA"/>
</dbReference>
<name>A0ABR6DPW6_9FLAO</name>
<evidence type="ECO:0000313" key="2">
    <source>
        <dbReference type="EMBL" id="MBA9073736.1"/>
    </source>
</evidence>